<evidence type="ECO:0000256" key="8">
    <source>
        <dbReference type="ARBA" id="ARBA00023136"/>
    </source>
</evidence>
<keyword evidence="15" id="KW-1185">Reference proteome</keyword>
<dbReference type="Pfam" id="PF17900">
    <property type="entry name" value="Peptidase_M1_N"/>
    <property type="match status" value="1"/>
</dbReference>
<evidence type="ECO:0000256" key="3">
    <source>
        <dbReference type="ARBA" id="ARBA00010998"/>
    </source>
</evidence>
<dbReference type="Gene3D" id="2.60.40.1730">
    <property type="entry name" value="tricorn interacting facor f3 domain"/>
    <property type="match status" value="2"/>
</dbReference>
<dbReference type="GO" id="GO:0031965">
    <property type="term" value="C:nuclear membrane"/>
    <property type="evidence" value="ECO:0007669"/>
    <property type="project" value="UniProtKB-SubCell"/>
</dbReference>
<dbReference type="Proteomes" id="UP000479000">
    <property type="component" value="Unassembled WGS sequence"/>
</dbReference>
<evidence type="ECO:0000256" key="1">
    <source>
        <dbReference type="ARBA" id="ARBA00004232"/>
    </source>
</evidence>
<dbReference type="SUPFAM" id="SSF63737">
    <property type="entry name" value="Leukotriene A4 hydrolase N-terminal domain"/>
    <property type="match status" value="1"/>
</dbReference>
<keyword evidence="6 12" id="KW-1133">Transmembrane helix</keyword>
<dbReference type="InterPro" id="IPR042097">
    <property type="entry name" value="Aminopeptidase_N-like_N_sf"/>
</dbReference>
<evidence type="ECO:0000256" key="5">
    <source>
        <dbReference type="ARBA" id="ARBA00022692"/>
    </source>
</evidence>
<dbReference type="OrthoDB" id="5786980at2759"/>
<feature type="domain" description="Aminopeptidase N-like N-terminal" evidence="13">
    <location>
        <begin position="339"/>
        <end position="417"/>
    </location>
</feature>
<keyword evidence="8 12" id="KW-0472">Membrane</keyword>
<feature type="non-terminal residue" evidence="14">
    <location>
        <position position="516"/>
    </location>
</feature>
<evidence type="ECO:0000256" key="9">
    <source>
        <dbReference type="ARBA" id="ARBA00023242"/>
    </source>
</evidence>
<dbReference type="PANTHER" id="PTHR20996:SF1">
    <property type="entry name" value="NUCLEAR ENVELOPE PHOSPHATASE-REGULATORY SUBUNIT 1"/>
    <property type="match status" value="1"/>
</dbReference>
<protein>
    <recommendedName>
        <fullName evidence="10">Transmembrane protein 188</fullName>
    </recommendedName>
</protein>
<name>A0A6H5GPQ0_9HEMI</name>
<organism evidence="14 15">
    <name type="scientific">Nesidiocoris tenuis</name>
    <dbReference type="NCBI Taxonomy" id="355587"/>
    <lineage>
        <taxon>Eukaryota</taxon>
        <taxon>Metazoa</taxon>
        <taxon>Ecdysozoa</taxon>
        <taxon>Arthropoda</taxon>
        <taxon>Hexapoda</taxon>
        <taxon>Insecta</taxon>
        <taxon>Pterygota</taxon>
        <taxon>Neoptera</taxon>
        <taxon>Paraneoptera</taxon>
        <taxon>Hemiptera</taxon>
        <taxon>Heteroptera</taxon>
        <taxon>Panheteroptera</taxon>
        <taxon>Cimicomorpha</taxon>
        <taxon>Miridae</taxon>
        <taxon>Dicyphina</taxon>
        <taxon>Nesidiocoris</taxon>
    </lineage>
</organism>
<feature type="region of interest" description="Disordered" evidence="11">
    <location>
        <begin position="451"/>
        <end position="473"/>
    </location>
</feature>
<evidence type="ECO:0000259" key="13">
    <source>
        <dbReference type="Pfam" id="PF17900"/>
    </source>
</evidence>
<comment type="similarity">
    <text evidence="3">Belongs to the CNEP1R1 family.</text>
</comment>
<dbReference type="GO" id="GO:0005737">
    <property type="term" value="C:cytoplasm"/>
    <property type="evidence" value="ECO:0007669"/>
    <property type="project" value="UniProtKB-SubCell"/>
</dbReference>
<feature type="transmembrane region" description="Helical" evidence="12">
    <location>
        <begin position="43"/>
        <end position="61"/>
    </location>
</feature>
<evidence type="ECO:0000313" key="15">
    <source>
        <dbReference type="Proteomes" id="UP000479000"/>
    </source>
</evidence>
<accession>A0A6H5GPQ0</accession>
<keyword evidence="4" id="KW-0963">Cytoplasm</keyword>
<dbReference type="EMBL" id="CADCXU010014923">
    <property type="protein sequence ID" value="CAB0004391.1"/>
    <property type="molecule type" value="Genomic_DNA"/>
</dbReference>
<dbReference type="GO" id="GO:0071595">
    <property type="term" value="C:Nem1-Spo7 phosphatase complex"/>
    <property type="evidence" value="ECO:0007669"/>
    <property type="project" value="InterPro"/>
</dbReference>
<feature type="compositionally biased region" description="Low complexity" evidence="11">
    <location>
        <begin position="451"/>
        <end position="471"/>
    </location>
</feature>
<evidence type="ECO:0000256" key="11">
    <source>
        <dbReference type="SAM" id="MobiDB-lite"/>
    </source>
</evidence>
<proteinExistence type="inferred from homology"/>
<dbReference type="Pfam" id="PF09771">
    <property type="entry name" value="Tmemb_18A"/>
    <property type="match status" value="1"/>
</dbReference>
<gene>
    <name evidence="14" type="ORF">NTEN_LOCUS9868</name>
</gene>
<evidence type="ECO:0000256" key="2">
    <source>
        <dbReference type="ARBA" id="ARBA00004496"/>
    </source>
</evidence>
<dbReference type="PANTHER" id="PTHR20996">
    <property type="entry name" value="NUCLEAR ENVELOPE PHOSPHATASE-REGULATORY SUBUNIT 1"/>
    <property type="match status" value="1"/>
</dbReference>
<evidence type="ECO:0000256" key="10">
    <source>
        <dbReference type="ARBA" id="ARBA00030458"/>
    </source>
</evidence>
<dbReference type="InterPro" id="IPR045357">
    <property type="entry name" value="Aminopeptidase_N-like_N"/>
</dbReference>
<dbReference type="AlphaFoldDB" id="A0A6H5GPQ0"/>
<keyword evidence="7" id="KW-0443">Lipid metabolism</keyword>
<dbReference type="InterPro" id="IPR019168">
    <property type="entry name" value="NEP1-R1"/>
</dbReference>
<evidence type="ECO:0000256" key="4">
    <source>
        <dbReference type="ARBA" id="ARBA00022490"/>
    </source>
</evidence>
<comment type="subcellular location">
    <subcellularLocation>
        <location evidence="2">Cytoplasm</location>
    </subcellularLocation>
    <subcellularLocation>
        <location evidence="1">Nucleus membrane</location>
        <topology evidence="1">Multi-pass membrane protein</topology>
    </subcellularLocation>
</comment>
<feature type="region of interest" description="Disordered" evidence="11">
    <location>
        <begin position="415"/>
        <end position="434"/>
    </location>
</feature>
<dbReference type="GO" id="GO:0006629">
    <property type="term" value="P:lipid metabolic process"/>
    <property type="evidence" value="ECO:0007669"/>
    <property type="project" value="UniProtKB-KW"/>
</dbReference>
<evidence type="ECO:0000256" key="12">
    <source>
        <dbReference type="SAM" id="Phobius"/>
    </source>
</evidence>
<evidence type="ECO:0000256" key="7">
    <source>
        <dbReference type="ARBA" id="ARBA00023098"/>
    </source>
</evidence>
<keyword evidence="9" id="KW-0539">Nucleus</keyword>
<sequence length="516" mass="57796">MYKAQNNGKMSLEQTACEDLKAFERRLTEVIDCLQPATQRWRIVLAIMTICTAIGAYYWLIDPATPDVSFHQSLINHPFFTVSSLMLGKHDNYLCKILMKLPLGHAYGGVGLGFEPGIPNSWTKFQHDRSACLFARRRHPARISYHLAMSWCLTRIADSLWKPVGRILYRYPSSGGGNRVTSRTFCASSRSTSSFARPSSNAANSRCSTFRQKFGRFSTPARRIFSSRFPSLRSSSFPSVDPEFAMPEKKQFERLPTNVVPHLYDLFLKPNLKNATFEGRETVHIEPKLPQACPAALKVTIGAGSRHRTGNPEYRVRFSDGISGFSNLIFFSFDKIPFFRQINSPTNSITLNLVDLKIKTCTLAKDGSQLTPTVKLNAEDETLTLSFEEELTKGSAELQIEFTGELNDKMRGFYRSTASAPAPKRRSTAIGKRPNSLRASSCRRTWWPSSSAISTTSRTSPTMASSSASTRLPASRSKANSLCTWPPKCCPSTRIISKSRTLCRKSIWSLSPIFQL</sequence>
<evidence type="ECO:0000313" key="14">
    <source>
        <dbReference type="EMBL" id="CAB0004391.1"/>
    </source>
</evidence>
<keyword evidence="5 12" id="KW-0812">Transmembrane</keyword>
<evidence type="ECO:0000256" key="6">
    <source>
        <dbReference type="ARBA" id="ARBA00022989"/>
    </source>
</evidence>
<reference evidence="14 15" key="1">
    <citation type="submission" date="2020-02" db="EMBL/GenBank/DDBJ databases">
        <authorList>
            <person name="Ferguson B K."/>
        </authorList>
    </citation>
    <scope>NUCLEOTIDE SEQUENCE [LARGE SCALE GENOMIC DNA]</scope>
</reference>